<keyword evidence="1" id="KW-0732">Signal</keyword>
<evidence type="ECO:0000259" key="2">
    <source>
        <dbReference type="PROSITE" id="PS50022"/>
    </source>
</evidence>
<evidence type="ECO:0000256" key="1">
    <source>
        <dbReference type="SAM" id="SignalP"/>
    </source>
</evidence>
<dbReference type="InterPro" id="IPR022038">
    <property type="entry name" value="Ig-like_bact"/>
</dbReference>
<dbReference type="SUPFAM" id="SSF81296">
    <property type="entry name" value="E set domains"/>
    <property type="match status" value="1"/>
</dbReference>
<dbReference type="Gene3D" id="1.50.10.10">
    <property type="match status" value="1"/>
</dbReference>
<proteinExistence type="predicted"/>
<dbReference type="PROSITE" id="PS50022">
    <property type="entry name" value="FA58C_3"/>
    <property type="match status" value="1"/>
</dbReference>
<dbReference type="EMBL" id="JAUSYY010000001">
    <property type="protein sequence ID" value="MDQ0894662.1"/>
    <property type="molecule type" value="Genomic_DNA"/>
</dbReference>
<gene>
    <name evidence="3" type="ORF">QFZ26_002217</name>
</gene>
<accession>A0ABU0R9A4</accession>
<dbReference type="InterPro" id="IPR011081">
    <property type="entry name" value="Big_4"/>
</dbReference>
<reference evidence="3 4" key="1">
    <citation type="submission" date="2023-07" db="EMBL/GenBank/DDBJ databases">
        <title>Comparative genomics of wheat-associated soil bacteria to identify genetic determinants of phenazine resistance.</title>
        <authorList>
            <person name="Mouncey N."/>
        </authorList>
    </citation>
    <scope>NUCLEOTIDE SEQUENCE [LARGE SCALE GENOMIC DNA]</scope>
    <source>
        <strain evidence="3 4">V3I3</strain>
    </source>
</reference>
<keyword evidence="4" id="KW-1185">Reference proteome</keyword>
<comment type="caution">
    <text evidence="3">The sequence shown here is derived from an EMBL/GenBank/DDBJ whole genome shotgun (WGS) entry which is preliminary data.</text>
</comment>
<dbReference type="Gene3D" id="2.60.40.10">
    <property type="entry name" value="Immunoglobulins"/>
    <property type="match status" value="2"/>
</dbReference>
<dbReference type="SUPFAM" id="SSF48208">
    <property type="entry name" value="Six-hairpin glycosidases"/>
    <property type="match status" value="1"/>
</dbReference>
<dbReference type="InterPro" id="IPR000421">
    <property type="entry name" value="FA58C"/>
</dbReference>
<dbReference type="InterPro" id="IPR054491">
    <property type="entry name" value="MGH1-like_GH"/>
</dbReference>
<evidence type="ECO:0000313" key="4">
    <source>
        <dbReference type="Proteomes" id="UP001239083"/>
    </source>
</evidence>
<dbReference type="NCBIfam" id="NF047446">
    <property type="entry name" value="barrel_OmpL47"/>
    <property type="match status" value="2"/>
</dbReference>
<name>A0ABU0R9A4_9MICO</name>
<dbReference type="InterPro" id="IPR058094">
    <property type="entry name" value="Ig-like_OmpL47-like"/>
</dbReference>
<dbReference type="InterPro" id="IPR008928">
    <property type="entry name" value="6-hairpin_glycosidase_sf"/>
</dbReference>
<dbReference type="InterPro" id="IPR012341">
    <property type="entry name" value="6hp_glycosidase-like_sf"/>
</dbReference>
<dbReference type="SUPFAM" id="SSF49785">
    <property type="entry name" value="Galactose-binding domain-like"/>
    <property type="match status" value="1"/>
</dbReference>
<feature type="chain" id="PRO_5045212341" description="F5/8 type C domain-containing protein" evidence="1">
    <location>
        <begin position="27"/>
        <end position="1824"/>
    </location>
</feature>
<dbReference type="InterPro" id="IPR013783">
    <property type="entry name" value="Ig-like_fold"/>
</dbReference>
<dbReference type="Proteomes" id="UP001239083">
    <property type="component" value="Unassembled WGS sequence"/>
</dbReference>
<dbReference type="Gene3D" id="2.60.120.260">
    <property type="entry name" value="Galactose-binding domain-like"/>
    <property type="match status" value="3"/>
</dbReference>
<evidence type="ECO:0000313" key="3">
    <source>
        <dbReference type="EMBL" id="MDQ0894662.1"/>
    </source>
</evidence>
<protein>
    <recommendedName>
        <fullName evidence="2">F5/8 type C domain-containing protein</fullName>
    </recommendedName>
</protein>
<dbReference type="InterPro" id="IPR014756">
    <property type="entry name" value="Ig_E-set"/>
</dbReference>
<dbReference type="RefSeq" id="WP_307042084.1">
    <property type="nucleotide sequence ID" value="NZ_JAUSYY010000001.1"/>
</dbReference>
<dbReference type="Pfam" id="PF22422">
    <property type="entry name" value="MGH1-like_GH"/>
    <property type="match status" value="1"/>
</dbReference>
<dbReference type="InterPro" id="IPR008979">
    <property type="entry name" value="Galactose-bd-like_sf"/>
</dbReference>
<feature type="signal peptide" evidence="1">
    <location>
        <begin position="1"/>
        <end position="26"/>
    </location>
</feature>
<feature type="domain" description="F5/8 type C" evidence="2">
    <location>
        <begin position="822"/>
        <end position="972"/>
    </location>
</feature>
<sequence length="1824" mass="192766">MARGALAAAATAAVIGSTLLATPAVADNADIGYPTFAGSANPVPATGVDYEPGGQLQAIFEADAASGAGTSAENDFWIDEMLARTGTAGSHGDDNQWLFTRGRAAFMKEHTPGTLGFGGQLAYWEAIDGRGGYTITAQVGGANVALTEDPTLRKQTPSYWRSVHRNAGVGLEVVQTKFITDANVLTTNLELRSTGPALDVTVRAVSPYAAVAQGGELTGTVDALNDLTTLHPRFSGDGFAPADGALVASVAVPAGGSATTKVQLGLVTDEIAASRTEYDAVRAATPAAAYTSHVTAYNQWWADNVPYLDTPEDNIDKTLFYRWWLMRFNFLDADIPGNTYQFPTSMEGVLGYNNSIVLTTGMFIDDLKYFRDPVYSYGPWVSAGETSKSYKFVDNPGDPANWSNSYTQYISEAAWRSYQLHGGPTAIAENLAKYAEYDVEGLIDAYDRNDNGLIEYNWGAMTGNDADAVSFDWKPGYMDRAENAYLYSNAMAAAAAYRVAGDDAKADEMDAFAANVKSQVMDLLWNADTKLIEHLHESGEHVPWKEINNYYPFSVGLVPKPGDPDYDDTYVDALRLFADDSEYPIFPFYTANQADKAEAAAGGDPGSNNFSVINSTVTFRMLSRVLRDYPTDAIDADWYKKLLYWNAWAHYQNGGDNRLPDQNEFWADGSADPQSIGYRSWIHHTILGATNFTMIEDAMGLRPRSDAKIELDPIGIGWDHFTANNIRYRDRDLTVTWDEPGGTDHYGASVPDGYSVFLDGELAFSVDDLAHVVYDPATGEVEVEGDATVTTATASAVQAPADVRFADRARVIDLFAKAGADVATASTGSENLAAGGEASATFSADGRAPAAAVNGTTINEPFWGTAGSPNAKDSLTVELGGEQAFDDARVFFYDSSSSATVAGYREPSLYSLEVRQGGTWSTIPLQARTPAHPRANLNHVQFPEVTGDAVRITVTHAGGAKTGIKELQVFSTGVEAPASTNQAPLVTAWQDVAASTAGEAALVGTAKDDGLPGGALAVDWSIVSAPEGATVLFDDAHAASTVARFSSAGTYVLRLTADDGENSSFVDVTVQGEAATRGLNVAPDATPTAEYTAGWNNVNAVNNGTILHTGGAQSELWGTWSGNHPATRWLQYEWAEPVRVSGMELSFWRDQSNVNSTAGVNVPKAWRAQYWDGSAWIDVPSPTGYGVLRDEPNTTDFGAVTTTRLRVVLSAMGSGTTFAAVGVSEWKVFADAPVAIEPIDVRTGVGEVPTLPATVDGTFADGSHTDLDVTWAPITAEQVAGEGSFAVAGIVPGSPVPAAATVWVRATPPGQVNAVDEVDVHTAAGVAPDLPSAVGVLYNDGSREDLPVEWDAVDPADYATDGEFSIDGEVQTDLPGVTAAVASVTVGSGSGGADTQAPTVSLTTAPEPPASGWHTGPVTVTVAASDNRDPAPVVEVRVDGGGWVAYTGPVAVSSDGSHTVEARATDAAGNVSSVPQAEFRLDQLAPALTIVTDAVARTVKATAADAGSGVASVQYRFAGETEWRPVAGTILVGLDEVRIELQATDAAGNVSAVEERTVPASDGNHRRNVALLATPTASVTAGWNRVTGLNDDVQPTSSDDVTPNDNANVWGAWPEIGTQWVQYDWAERVTIGELGVYFISNLDGAGLGIDVPKSWSAEYWDPEAGDAGAWVPVEASGAYRVEVDAYNVVEFAAVTTTKLRLQLEATGTTSGAGSLGIKEWQVYEAPPVEVPDTEAPVVTPAVDPETPATGWHTGTVTVSATALDNRDEAPSIEVQLGDGDWTAYSAPLQIDDDGVHTVRFRATDAAGNVSEPVEVEVPPRRDGP</sequence>
<organism evidence="3 4">
    <name type="scientific">Agromyces ramosus</name>
    <dbReference type="NCBI Taxonomy" id="33879"/>
    <lineage>
        <taxon>Bacteria</taxon>
        <taxon>Bacillati</taxon>
        <taxon>Actinomycetota</taxon>
        <taxon>Actinomycetes</taxon>
        <taxon>Micrococcales</taxon>
        <taxon>Microbacteriaceae</taxon>
        <taxon>Agromyces</taxon>
    </lineage>
</organism>
<dbReference type="Pfam" id="PF07532">
    <property type="entry name" value="Big_4"/>
    <property type="match status" value="2"/>
</dbReference>
<dbReference type="Pfam" id="PF12245">
    <property type="entry name" value="Big_3_2"/>
    <property type="match status" value="2"/>
</dbReference>